<gene>
    <name evidence="6" type="ORF">ACFFSA_07930</name>
</gene>
<name>A0ABV5RU96_9ACTN</name>
<evidence type="ECO:0000256" key="3">
    <source>
        <dbReference type="ARBA" id="ARBA00022989"/>
    </source>
</evidence>
<organism evidence="6 7">
    <name type="scientific">Nonomuraea helvata</name>
    <dbReference type="NCBI Taxonomy" id="37484"/>
    <lineage>
        <taxon>Bacteria</taxon>
        <taxon>Bacillati</taxon>
        <taxon>Actinomycetota</taxon>
        <taxon>Actinomycetes</taxon>
        <taxon>Streptosporangiales</taxon>
        <taxon>Streptosporangiaceae</taxon>
        <taxon>Nonomuraea</taxon>
    </lineage>
</organism>
<dbReference type="InterPro" id="IPR007343">
    <property type="entry name" value="Uncharacterised_pept_Zn_put"/>
</dbReference>
<dbReference type="Pfam" id="PF04228">
    <property type="entry name" value="Zn_peptidase"/>
    <property type="match status" value="1"/>
</dbReference>
<reference evidence="6 7" key="1">
    <citation type="submission" date="2024-09" db="EMBL/GenBank/DDBJ databases">
        <authorList>
            <person name="Sun Q."/>
            <person name="Mori K."/>
        </authorList>
    </citation>
    <scope>NUCLEOTIDE SEQUENCE [LARGE SCALE GENOMIC DNA]</scope>
    <source>
        <strain evidence="6 7">JCM 3143</strain>
    </source>
</reference>
<keyword evidence="7" id="KW-1185">Reference proteome</keyword>
<evidence type="ECO:0000256" key="2">
    <source>
        <dbReference type="ARBA" id="ARBA00022692"/>
    </source>
</evidence>
<keyword evidence="4" id="KW-0472">Membrane</keyword>
<dbReference type="Proteomes" id="UP001589532">
    <property type="component" value="Unassembled WGS sequence"/>
</dbReference>
<proteinExistence type="predicted"/>
<evidence type="ECO:0000256" key="1">
    <source>
        <dbReference type="ARBA" id="ARBA00004167"/>
    </source>
</evidence>
<keyword evidence="2" id="KW-0812">Transmembrane</keyword>
<dbReference type="PANTHER" id="PTHR30168">
    <property type="entry name" value="PUTATIVE MEMBRANE PROTEIN YPFJ"/>
    <property type="match status" value="1"/>
</dbReference>
<evidence type="ECO:0000256" key="5">
    <source>
        <dbReference type="SAM" id="SignalP"/>
    </source>
</evidence>
<feature type="signal peptide" evidence="5">
    <location>
        <begin position="1"/>
        <end position="24"/>
    </location>
</feature>
<keyword evidence="5" id="KW-0732">Signal</keyword>
<evidence type="ECO:0000313" key="6">
    <source>
        <dbReference type="EMBL" id="MFB9623007.1"/>
    </source>
</evidence>
<keyword evidence="3" id="KW-1133">Transmembrane helix</keyword>
<protein>
    <submittedName>
        <fullName evidence="6">Neutral zinc metallopeptidase</fullName>
    </submittedName>
</protein>
<dbReference type="RefSeq" id="WP_345002457.1">
    <property type="nucleotide sequence ID" value="NZ_BAAAXV010000011.1"/>
</dbReference>
<feature type="chain" id="PRO_5047105603" evidence="5">
    <location>
        <begin position="25"/>
        <end position="270"/>
    </location>
</feature>
<dbReference type="EMBL" id="JBHMBW010000004">
    <property type="protein sequence ID" value="MFB9623007.1"/>
    <property type="molecule type" value="Genomic_DNA"/>
</dbReference>
<sequence length="270" mass="29109">MRIPRLALMAGAVASLLFAGTAHAATAPAPAFKPVLTKNPLYKAGKLGTQTCDEPQVNNGTVEEAEVYFASVMDCLKQAWAPVVKKAGFRFSAPKLTVITKAGTKTACGKFPEEAQAIYCGRNKSITFWLTPAIVEEPRNLALMAVLAHEYGHHIQQLTGIGEARDSLYRSTEARALNASRRSELQAECLGGAFVGRVWGSLGRSSAEWNDLLGSTHNWLDLSSIGVKVRSNADETHGKDSNVAYWAKRGFKAQSASACNTWTAPKTKVL</sequence>
<comment type="subcellular location">
    <subcellularLocation>
        <location evidence="1">Membrane</location>
        <topology evidence="1">Single-pass membrane protein</topology>
    </subcellularLocation>
</comment>
<dbReference type="PANTHER" id="PTHR30168:SF0">
    <property type="entry name" value="INNER MEMBRANE PROTEIN"/>
    <property type="match status" value="1"/>
</dbReference>
<comment type="caution">
    <text evidence="6">The sequence shown here is derived from an EMBL/GenBank/DDBJ whole genome shotgun (WGS) entry which is preliminary data.</text>
</comment>
<accession>A0ABV5RU96</accession>
<evidence type="ECO:0000256" key="4">
    <source>
        <dbReference type="ARBA" id="ARBA00023136"/>
    </source>
</evidence>
<evidence type="ECO:0000313" key="7">
    <source>
        <dbReference type="Proteomes" id="UP001589532"/>
    </source>
</evidence>